<dbReference type="PANTHER" id="PTHR42918:SF15">
    <property type="entry name" value="LYSINE--TRNA LIGASE, CHLOROPLASTIC_MITOCHONDRIAL"/>
    <property type="match status" value="1"/>
</dbReference>
<keyword evidence="7 8" id="KW-0460">Magnesium</keyword>
<keyword evidence="7" id="KW-0963">Cytoplasm</keyword>
<dbReference type="HAMAP" id="MF_00252">
    <property type="entry name" value="Lys_tRNA_synth_class2"/>
    <property type="match status" value="1"/>
</dbReference>
<keyword evidence="4 7" id="KW-0067">ATP-binding</keyword>
<dbReference type="InterPro" id="IPR004364">
    <property type="entry name" value="Aa-tRNA-synt_II"/>
</dbReference>
<evidence type="ECO:0000256" key="7">
    <source>
        <dbReference type="HAMAP-Rule" id="MF_00252"/>
    </source>
</evidence>
<evidence type="ECO:0000313" key="11">
    <source>
        <dbReference type="Proteomes" id="UP000230683"/>
    </source>
</evidence>
<dbReference type="InterPro" id="IPR006195">
    <property type="entry name" value="aa-tRNA-synth_II"/>
</dbReference>
<dbReference type="InterPro" id="IPR004365">
    <property type="entry name" value="NA-bd_OB_tRNA"/>
</dbReference>
<dbReference type="Pfam" id="PF01336">
    <property type="entry name" value="tRNA_anti-codon"/>
    <property type="match status" value="1"/>
</dbReference>
<protein>
    <recommendedName>
        <fullName evidence="7">Lysine--tRNA ligase</fullName>
        <ecNumber evidence="7">6.1.1.6</ecNumber>
    </recommendedName>
    <alternativeName>
        <fullName evidence="7">Lysyl-tRNA synthetase</fullName>
        <shortName evidence="7">LysRS</shortName>
    </alternativeName>
</protein>
<dbReference type="Proteomes" id="UP000230683">
    <property type="component" value="Unassembled WGS sequence"/>
</dbReference>
<dbReference type="GO" id="GO:0006430">
    <property type="term" value="P:lysyl-tRNA aminoacylation"/>
    <property type="evidence" value="ECO:0007669"/>
    <property type="project" value="UniProtKB-UniRule"/>
</dbReference>
<comment type="subcellular location">
    <subcellularLocation>
        <location evidence="7">Cytoplasm</location>
    </subcellularLocation>
</comment>
<comment type="similarity">
    <text evidence="7">Belongs to the class-II aminoacyl-tRNA synthetase family.</text>
</comment>
<dbReference type="Pfam" id="PF00152">
    <property type="entry name" value="tRNA-synt_2"/>
    <property type="match status" value="1"/>
</dbReference>
<dbReference type="NCBIfam" id="TIGR00499">
    <property type="entry name" value="lysS_bact"/>
    <property type="match status" value="1"/>
</dbReference>
<feature type="binding site" evidence="7">
    <location>
        <position position="415"/>
    </location>
    <ligand>
        <name>Mg(2+)</name>
        <dbReference type="ChEBI" id="CHEBI:18420"/>
        <label>1</label>
    </ligand>
</feature>
<dbReference type="GO" id="GO:0000287">
    <property type="term" value="F:magnesium ion binding"/>
    <property type="evidence" value="ECO:0007669"/>
    <property type="project" value="UniProtKB-UniRule"/>
</dbReference>
<dbReference type="EMBL" id="PFWY01000072">
    <property type="protein sequence ID" value="PJA40777.1"/>
    <property type="molecule type" value="Genomic_DNA"/>
</dbReference>
<keyword evidence="5 7" id="KW-0030">Aminoacyl-tRNA synthetase</keyword>
<evidence type="ECO:0000256" key="3">
    <source>
        <dbReference type="ARBA" id="ARBA00022741"/>
    </source>
</evidence>
<dbReference type="SUPFAM" id="SSF55681">
    <property type="entry name" value="Class II aaRS and biotin synthetases"/>
    <property type="match status" value="1"/>
</dbReference>
<dbReference type="SUPFAM" id="SSF50249">
    <property type="entry name" value="Nucleic acid-binding proteins"/>
    <property type="match status" value="1"/>
</dbReference>
<evidence type="ECO:0000256" key="8">
    <source>
        <dbReference type="RuleBase" id="RU000336"/>
    </source>
</evidence>
<dbReference type="CDD" id="cd04322">
    <property type="entry name" value="LysRS_N"/>
    <property type="match status" value="1"/>
</dbReference>
<keyword evidence="2 7" id="KW-0479">Metal-binding</keyword>
<dbReference type="InterPro" id="IPR018149">
    <property type="entry name" value="Lys-tRNA-synth_II_C"/>
</dbReference>
<keyword evidence="3 7" id="KW-0547">Nucleotide-binding</keyword>
<dbReference type="Gene3D" id="2.40.50.140">
    <property type="entry name" value="Nucleic acid-binding proteins"/>
    <property type="match status" value="1"/>
</dbReference>
<evidence type="ECO:0000256" key="2">
    <source>
        <dbReference type="ARBA" id="ARBA00022723"/>
    </source>
</evidence>
<evidence type="ECO:0000256" key="1">
    <source>
        <dbReference type="ARBA" id="ARBA00022598"/>
    </source>
</evidence>
<dbReference type="AlphaFoldDB" id="A0A2M7X3Q5"/>
<evidence type="ECO:0000256" key="4">
    <source>
        <dbReference type="ARBA" id="ARBA00022840"/>
    </source>
</evidence>
<organism evidence="10 11">
    <name type="scientific">candidate division WWE3 bacterium CG_4_9_14_3_um_filter_34_6</name>
    <dbReference type="NCBI Taxonomy" id="1975079"/>
    <lineage>
        <taxon>Bacteria</taxon>
        <taxon>Katanobacteria</taxon>
    </lineage>
</organism>
<dbReference type="NCBIfam" id="NF001756">
    <property type="entry name" value="PRK00484.1"/>
    <property type="match status" value="1"/>
</dbReference>
<keyword evidence="7" id="KW-0648">Protein biosynthesis</keyword>
<evidence type="ECO:0000259" key="9">
    <source>
        <dbReference type="PROSITE" id="PS50862"/>
    </source>
</evidence>
<sequence length="510" mass="59472">MAENTTSQLPLEQLRQIRIEKLKKLREMGINPYPSTSHRTNTSKEILASFEKFKNKVVTVAGRVMSWRAHGALIFADLMDFNGTIQIYIKNDVLKNTSTEDQIIGFEDLNLIDIGDIVEITGIVTKTKTGQISVLASGFKILTKSLRPLPDKHYGLKDKEEKFRRRYLDILTNNDVKEMFIRKSKFWELSRKFMSDNGFIEVETPVLEHITGGADARPFITHHNALGEDFYLRISTELFQKRLIGAGFEKIYTLAPNFRNEGIDDEHLQEYYQLEWYWAYADYNDNMNFTKELFRYIAKKLYGKTKFVKGEYEFDLDDEWERVDYVKIMKSTYGVDIFNTSEAELLPIVKKNNIKLDGTINKQRLIDNLWKVIRKKISGPAFLINEPKFMSPLAKSKPEDERLTERYHVIIAGSELANGYNELNDPIDQLERFKDQQKNRDSGDEEAQMMDIDYVEMLEWGMPPVSGHGHSERVFWFFEDVTAREGTLFPQMKKQLSESTKKIYGIKDKL</sequence>
<dbReference type="InterPro" id="IPR045864">
    <property type="entry name" value="aa-tRNA-synth_II/BPL/LPL"/>
</dbReference>
<evidence type="ECO:0000313" key="10">
    <source>
        <dbReference type="EMBL" id="PJA40777.1"/>
    </source>
</evidence>
<dbReference type="GO" id="GO:0000049">
    <property type="term" value="F:tRNA binding"/>
    <property type="evidence" value="ECO:0007669"/>
    <property type="project" value="TreeGrafter"/>
</dbReference>
<gene>
    <name evidence="7 10" type="primary">lysS</name>
    <name evidence="10" type="ORF">CO178_01560</name>
</gene>
<evidence type="ECO:0000256" key="5">
    <source>
        <dbReference type="ARBA" id="ARBA00023146"/>
    </source>
</evidence>
<accession>A0A2M7X3Q5</accession>
<comment type="cofactor">
    <cofactor evidence="7 8">
        <name>Mg(2+)</name>
        <dbReference type="ChEBI" id="CHEBI:18420"/>
    </cofactor>
    <text evidence="7 8">Binds 3 Mg(2+) ions per subunit.</text>
</comment>
<reference evidence="11" key="1">
    <citation type="submission" date="2017-09" db="EMBL/GenBank/DDBJ databases">
        <title>Depth-based differentiation of microbial function through sediment-hosted aquifers and enrichment of novel symbionts in the deep terrestrial subsurface.</title>
        <authorList>
            <person name="Probst A.J."/>
            <person name="Ladd B."/>
            <person name="Jarett J.K."/>
            <person name="Geller-Mcgrath D.E."/>
            <person name="Sieber C.M.K."/>
            <person name="Emerson J.B."/>
            <person name="Anantharaman K."/>
            <person name="Thomas B.C."/>
            <person name="Malmstrom R."/>
            <person name="Stieglmeier M."/>
            <person name="Klingl A."/>
            <person name="Woyke T."/>
            <person name="Ryan C.M."/>
            <person name="Banfield J.F."/>
        </authorList>
    </citation>
    <scope>NUCLEOTIDE SEQUENCE [LARGE SCALE GENOMIC DNA]</scope>
</reference>
<dbReference type="PANTHER" id="PTHR42918">
    <property type="entry name" value="LYSYL-TRNA SYNTHETASE"/>
    <property type="match status" value="1"/>
</dbReference>
<dbReference type="InterPro" id="IPR012340">
    <property type="entry name" value="NA-bd_OB-fold"/>
</dbReference>
<dbReference type="PRINTS" id="PR00982">
    <property type="entry name" value="TRNASYNTHLYS"/>
</dbReference>
<comment type="caution">
    <text evidence="7">Lacks conserved residue(s) required for the propagation of feature annotation.</text>
</comment>
<dbReference type="PROSITE" id="PS50862">
    <property type="entry name" value="AA_TRNA_LIGASE_II"/>
    <property type="match status" value="1"/>
</dbReference>
<dbReference type="InterPro" id="IPR002313">
    <property type="entry name" value="Lys-tRNA-ligase_II"/>
</dbReference>
<dbReference type="GO" id="GO:0005524">
    <property type="term" value="F:ATP binding"/>
    <property type="evidence" value="ECO:0007669"/>
    <property type="project" value="UniProtKB-UniRule"/>
</dbReference>
<name>A0A2M7X3Q5_UNCKA</name>
<feature type="domain" description="Aminoacyl-transfer RNA synthetases class-II family profile" evidence="9">
    <location>
        <begin position="191"/>
        <end position="337"/>
    </location>
</feature>
<comment type="catalytic activity">
    <reaction evidence="6 7 8">
        <text>tRNA(Lys) + L-lysine + ATP = L-lysyl-tRNA(Lys) + AMP + diphosphate</text>
        <dbReference type="Rhea" id="RHEA:20792"/>
        <dbReference type="Rhea" id="RHEA-COMP:9696"/>
        <dbReference type="Rhea" id="RHEA-COMP:9697"/>
        <dbReference type="ChEBI" id="CHEBI:30616"/>
        <dbReference type="ChEBI" id="CHEBI:32551"/>
        <dbReference type="ChEBI" id="CHEBI:33019"/>
        <dbReference type="ChEBI" id="CHEBI:78442"/>
        <dbReference type="ChEBI" id="CHEBI:78529"/>
        <dbReference type="ChEBI" id="CHEBI:456215"/>
        <dbReference type="EC" id="6.1.1.6"/>
    </reaction>
</comment>
<feature type="binding site" evidence="7">
    <location>
        <position position="415"/>
    </location>
    <ligand>
        <name>Mg(2+)</name>
        <dbReference type="ChEBI" id="CHEBI:18420"/>
        <label>2</label>
    </ligand>
</feature>
<keyword evidence="1 7" id="KW-0436">Ligase</keyword>
<evidence type="ECO:0000256" key="6">
    <source>
        <dbReference type="ARBA" id="ARBA00048573"/>
    </source>
</evidence>
<dbReference type="GO" id="GO:0005829">
    <property type="term" value="C:cytosol"/>
    <property type="evidence" value="ECO:0007669"/>
    <property type="project" value="TreeGrafter"/>
</dbReference>
<comment type="caution">
    <text evidence="10">The sequence shown here is derived from an EMBL/GenBank/DDBJ whole genome shotgun (WGS) entry which is preliminary data.</text>
</comment>
<dbReference type="GO" id="GO:0004824">
    <property type="term" value="F:lysine-tRNA ligase activity"/>
    <property type="evidence" value="ECO:0007669"/>
    <property type="project" value="UniProtKB-UniRule"/>
</dbReference>
<dbReference type="EC" id="6.1.1.6" evidence="7"/>
<dbReference type="Gene3D" id="3.30.930.10">
    <property type="entry name" value="Bira Bifunctional Protein, Domain 2"/>
    <property type="match status" value="1"/>
</dbReference>
<dbReference type="InterPro" id="IPR044136">
    <property type="entry name" value="Lys-tRNA-ligase_II_N"/>
</dbReference>
<proteinExistence type="inferred from homology"/>
<comment type="subunit">
    <text evidence="7">Homodimer.</text>
</comment>